<dbReference type="GO" id="GO:0005524">
    <property type="term" value="F:ATP binding"/>
    <property type="evidence" value="ECO:0007669"/>
    <property type="project" value="InterPro"/>
</dbReference>
<dbReference type="EMBL" id="HBFL01001640">
    <property type="protein sequence ID" value="CAD8761140.1"/>
    <property type="molecule type" value="Transcribed_RNA"/>
</dbReference>
<sequence length="299" mass="32281">MEACRRRSNEAAFVKECVVINDFIAQGYGCLSLSTVSGELYQVSGNRSHPVIGPKFCVGAGTGFGSCYMVPMTSTKTAIDTGENSVSTEYTCFPSEYGQSDWSPNTSFNAGVENDEGRDDLMKLWKYLQQETERDATNRSPHISVENVVSGIGLASAYKCLLGLFPELANESVRKLFYSESDLRGKVVGENVSNCVVCKRAVEMLLRAYGSVVGSCAMSFLPTGGLYITGGLLLNLLNQESPVSSSTIIPSPLLSHFLDSYRSKGAASFLLNDIPLFVVRAKDTGLRGAAIRAGMVCFE</sequence>
<keyword evidence="1" id="KW-0808">Transferase</keyword>
<name>A0A6T9Z947_9STRA</name>
<protein>
    <recommendedName>
        <fullName evidence="5">Glucokinase</fullName>
    </recommendedName>
</protein>
<dbReference type="PANTHER" id="PTHR47363">
    <property type="entry name" value="GLUCOKINASE"/>
    <property type="match status" value="1"/>
</dbReference>
<dbReference type="CDD" id="cd24008">
    <property type="entry name" value="ASKHA_NBD_GLK"/>
    <property type="match status" value="1"/>
</dbReference>
<evidence type="ECO:0000313" key="3">
    <source>
        <dbReference type="EMBL" id="CAD8761139.1"/>
    </source>
</evidence>
<proteinExistence type="predicted"/>
<dbReference type="PANTHER" id="PTHR47363:SF1">
    <property type="entry name" value="GLUCOKINASE"/>
    <property type="match status" value="1"/>
</dbReference>
<accession>A0A6T9Z947</accession>
<keyword evidence="2" id="KW-0418">Kinase</keyword>
<dbReference type="AlphaFoldDB" id="A0A6T9Z947"/>
<evidence type="ECO:0000313" key="4">
    <source>
        <dbReference type="EMBL" id="CAD8761140.1"/>
    </source>
</evidence>
<organism evidence="3">
    <name type="scientific">Pseudo-nitzschia delicatissima</name>
    <dbReference type="NCBI Taxonomy" id="44447"/>
    <lineage>
        <taxon>Eukaryota</taxon>
        <taxon>Sar</taxon>
        <taxon>Stramenopiles</taxon>
        <taxon>Ochrophyta</taxon>
        <taxon>Bacillariophyta</taxon>
        <taxon>Bacillariophyceae</taxon>
        <taxon>Bacillariophycidae</taxon>
        <taxon>Bacillariales</taxon>
        <taxon>Bacillariaceae</taxon>
        <taxon>Pseudo-nitzschia</taxon>
    </lineage>
</organism>
<dbReference type="GO" id="GO:0006096">
    <property type="term" value="P:glycolytic process"/>
    <property type="evidence" value="ECO:0007669"/>
    <property type="project" value="InterPro"/>
</dbReference>
<dbReference type="SUPFAM" id="SSF53067">
    <property type="entry name" value="Actin-like ATPase domain"/>
    <property type="match status" value="1"/>
</dbReference>
<dbReference type="InterPro" id="IPR043129">
    <property type="entry name" value="ATPase_NBD"/>
</dbReference>
<dbReference type="EMBL" id="HBFL01001639">
    <property type="protein sequence ID" value="CAD8761139.1"/>
    <property type="molecule type" value="Transcribed_RNA"/>
</dbReference>
<evidence type="ECO:0000256" key="1">
    <source>
        <dbReference type="ARBA" id="ARBA00022679"/>
    </source>
</evidence>
<gene>
    <name evidence="3" type="ORF">PDEL1432_LOCUS1179</name>
    <name evidence="4" type="ORF">PDEL1432_LOCUS1180</name>
</gene>
<dbReference type="InterPro" id="IPR003836">
    <property type="entry name" value="Glucokinase"/>
</dbReference>
<dbReference type="Gene3D" id="3.40.367.20">
    <property type="match status" value="1"/>
</dbReference>
<reference evidence="3" key="1">
    <citation type="submission" date="2021-01" db="EMBL/GenBank/DDBJ databases">
        <authorList>
            <person name="Corre E."/>
            <person name="Pelletier E."/>
            <person name="Niang G."/>
            <person name="Scheremetjew M."/>
            <person name="Finn R."/>
            <person name="Kale V."/>
            <person name="Holt S."/>
            <person name="Cochrane G."/>
            <person name="Meng A."/>
            <person name="Brown T."/>
            <person name="Cohen L."/>
        </authorList>
    </citation>
    <scope>NUCLEOTIDE SEQUENCE</scope>
    <source>
        <strain evidence="3">UNC1205</strain>
    </source>
</reference>
<evidence type="ECO:0008006" key="5">
    <source>
        <dbReference type="Google" id="ProtNLM"/>
    </source>
</evidence>
<dbReference type="GO" id="GO:0005536">
    <property type="term" value="F:D-glucose binding"/>
    <property type="evidence" value="ECO:0007669"/>
    <property type="project" value="InterPro"/>
</dbReference>
<dbReference type="Pfam" id="PF02685">
    <property type="entry name" value="Glucokinase"/>
    <property type="match status" value="1"/>
</dbReference>
<evidence type="ECO:0000256" key="2">
    <source>
        <dbReference type="ARBA" id="ARBA00022777"/>
    </source>
</evidence>
<dbReference type="GO" id="GO:0004340">
    <property type="term" value="F:glucokinase activity"/>
    <property type="evidence" value="ECO:0007669"/>
    <property type="project" value="InterPro"/>
</dbReference>